<dbReference type="GO" id="GO:0005524">
    <property type="term" value="F:ATP binding"/>
    <property type="evidence" value="ECO:0007669"/>
    <property type="project" value="InterPro"/>
</dbReference>
<dbReference type="SUPFAM" id="SSF52540">
    <property type="entry name" value="P-loop containing nucleoside triphosphate hydrolases"/>
    <property type="match status" value="1"/>
</dbReference>
<dbReference type="InterPro" id="IPR052934">
    <property type="entry name" value="Methyl-DNA_Rec/Restrict_Enz"/>
</dbReference>
<dbReference type="PANTHER" id="PTHR37291">
    <property type="entry name" value="5-METHYLCYTOSINE-SPECIFIC RESTRICTION ENZYME B"/>
    <property type="match status" value="1"/>
</dbReference>
<dbReference type="GO" id="GO:0016887">
    <property type="term" value="F:ATP hydrolysis activity"/>
    <property type="evidence" value="ECO:0007669"/>
    <property type="project" value="InterPro"/>
</dbReference>
<dbReference type="Proteomes" id="UP000600547">
    <property type="component" value="Unassembled WGS sequence"/>
</dbReference>
<dbReference type="RefSeq" id="WP_189062830.1">
    <property type="nucleotide sequence ID" value="NZ_BMQG01000024.1"/>
</dbReference>
<dbReference type="InterPro" id="IPR027417">
    <property type="entry name" value="P-loop_NTPase"/>
</dbReference>
<keyword evidence="3" id="KW-1185">Reference proteome</keyword>
<dbReference type="Gene3D" id="3.40.50.300">
    <property type="entry name" value="P-loop containing nucleotide triphosphate hydrolases"/>
    <property type="match status" value="1"/>
</dbReference>
<evidence type="ECO:0000313" key="2">
    <source>
        <dbReference type="EMBL" id="GGM58109.1"/>
    </source>
</evidence>
<evidence type="ECO:0000259" key="1">
    <source>
        <dbReference type="Pfam" id="PF07728"/>
    </source>
</evidence>
<dbReference type="EMBL" id="BMQG01000024">
    <property type="protein sequence ID" value="GGM58109.1"/>
    <property type="molecule type" value="Genomic_DNA"/>
</dbReference>
<feature type="domain" description="ATPase dynein-related AAA" evidence="1">
    <location>
        <begin position="889"/>
        <end position="967"/>
    </location>
</feature>
<evidence type="ECO:0000313" key="3">
    <source>
        <dbReference type="Proteomes" id="UP000600547"/>
    </source>
</evidence>
<organism evidence="2 3">
    <name type="scientific">Deinococcus arenae</name>
    <dbReference type="NCBI Taxonomy" id="1452751"/>
    <lineage>
        <taxon>Bacteria</taxon>
        <taxon>Thermotogati</taxon>
        <taxon>Deinococcota</taxon>
        <taxon>Deinococci</taxon>
        <taxon>Deinococcales</taxon>
        <taxon>Deinococcaceae</taxon>
        <taxon>Deinococcus</taxon>
    </lineage>
</organism>
<reference evidence="3" key="1">
    <citation type="journal article" date="2019" name="Int. J. Syst. Evol. Microbiol.">
        <title>The Global Catalogue of Microorganisms (GCM) 10K type strain sequencing project: providing services to taxonomists for standard genome sequencing and annotation.</title>
        <authorList>
            <consortium name="The Broad Institute Genomics Platform"/>
            <consortium name="The Broad Institute Genome Sequencing Center for Infectious Disease"/>
            <person name="Wu L."/>
            <person name="Ma J."/>
        </authorList>
    </citation>
    <scope>NUCLEOTIDE SEQUENCE [LARGE SCALE GENOMIC DNA]</scope>
    <source>
        <strain evidence="3">JCM 31047</strain>
    </source>
</reference>
<gene>
    <name evidence="2" type="ORF">GCM10008956_37130</name>
</gene>
<dbReference type="PANTHER" id="PTHR37291:SF1">
    <property type="entry name" value="TYPE IV METHYL-DIRECTED RESTRICTION ENZYME ECOKMCRB SUBUNIT"/>
    <property type="match status" value="1"/>
</dbReference>
<protein>
    <submittedName>
        <fullName evidence="2">McrB-related protein</fullName>
    </submittedName>
</protein>
<name>A0A8H9LD43_9DEIO</name>
<accession>A0A8H9LD43</accession>
<sequence>MTDPAELPTFELHSVGIRARARAGDGTFVVMAGSQAREQAVDSFERSGPPGYKQFRAELIADGRLAASETPGVLVFTQDVDFGKSTPAAVVVLARNADGTREWSRVLPSGVRQTHGEWLAAEGGTAALDLRGPLITPVDTNWPPFFAEMAERLLAFEDRQPELVQMLQDVGISMNHDDGEPLQVMDPFSFVSSVVKYRDPAKLTRFLTGLAARLNVTAPVPTSFHGLPGSNPINAWFFLYRKDRQPDDIPLLWTLARQAVTGQVDDDQFRLALSKVGIGLAKLTQGLYWLNPWAFLPLNSINTGYLESRGVRGSGKVKSVPEFEAVLDAARPLAPDFVSLSHAARVSADEGRKVAQLMDDAFPFSQYREDAARYTDDRVKGNLALDRRYAPLLLELLDGSFRYLKPGRSPYSGREQLAVKVTLGGGPKTDGGTFGRALMFADDSGFEYVTFPAGLTLEVGLPEGRSDAARQALQDDSVRAQLLNALLAPLPTLSPATLTLNTDFGSLKLLPLREAQREEVAATIATYAQGFGKSRRLRVGLTLTPTELESSAFPERLEGALTYLDNLMGQLDTLSRAPEPVQPLPGLIEVPGQTDEVPAQFTPIPGVPINQILYGPPGTGKTYRVVDEALSVLDPAFLKAHPGAEGRAARKGRYDQLVEQGRVSFVTFHQSFGYEDFIEGIKPVMRAGQLSYQLHDGVFLNAVRAAGGPLAPVEEETETPAAPASVPASVRTDGQVWRIYIDGTVPVSHVRDRSLARSEIRMGSYGKPPRDLTGLDVEELSGRQLLFKDSMREGDLVLLATGADRIGAVGIVTGPYRFDPHGDPVFTLDYAHTRSVRWLATGLDLGATATLGKSFSRPTLQRVAGLSPTQVLARLSLEESPPPSGPVMQPHVLIIDEINRGNVSKIFGELITLLETGKRAGSSEALTATLPLSRRSLSVPQSLYVIGTMNTADRSLTLLDAALRRRFVFRPVWPEPEVLPVIEIGGDALDLRKFLYVINDRIERLLSREQVIGHAYLLGLPATLEGVASALRERILPLLEEYFFEDWSKIRTVLADDSKEEAQQFIQVHKTGGELRYRVNEAAFEDIEAFTLVYGNMQDADFPFRS</sequence>
<dbReference type="AlphaFoldDB" id="A0A8H9LD43"/>
<dbReference type="Pfam" id="PF07728">
    <property type="entry name" value="AAA_5"/>
    <property type="match status" value="1"/>
</dbReference>
<comment type="caution">
    <text evidence="2">The sequence shown here is derived from an EMBL/GenBank/DDBJ whole genome shotgun (WGS) entry which is preliminary data.</text>
</comment>
<dbReference type="InterPro" id="IPR011704">
    <property type="entry name" value="ATPase_dyneun-rel_AAA"/>
</dbReference>
<proteinExistence type="predicted"/>